<dbReference type="SUPFAM" id="SSF55120">
    <property type="entry name" value="Pseudouridine synthase"/>
    <property type="match status" value="1"/>
</dbReference>
<dbReference type="SUPFAM" id="SSF55174">
    <property type="entry name" value="Alpha-L RNA-binding motif"/>
    <property type="match status" value="1"/>
</dbReference>
<dbReference type="InterPro" id="IPR050188">
    <property type="entry name" value="RluA_PseudoU_synthase"/>
</dbReference>
<keyword evidence="9" id="KW-1185">Reference proteome</keyword>
<feature type="domain" description="RNA-binding S4" evidence="7">
    <location>
        <begin position="10"/>
        <end position="73"/>
    </location>
</feature>
<dbReference type="PANTHER" id="PTHR21600:SF44">
    <property type="entry name" value="RIBOSOMAL LARGE SUBUNIT PSEUDOURIDINE SYNTHASE D"/>
    <property type="match status" value="1"/>
</dbReference>
<dbReference type="GO" id="GO:0003723">
    <property type="term" value="F:RNA binding"/>
    <property type="evidence" value="ECO:0007669"/>
    <property type="project" value="UniProtKB-KW"/>
</dbReference>
<dbReference type="InterPro" id="IPR036986">
    <property type="entry name" value="S4_RNA-bd_sf"/>
</dbReference>
<evidence type="ECO:0000256" key="1">
    <source>
        <dbReference type="ARBA" id="ARBA00000073"/>
    </source>
</evidence>
<dbReference type="PANTHER" id="PTHR21600">
    <property type="entry name" value="MITOCHONDRIAL RNA PSEUDOURIDINE SYNTHASE"/>
    <property type="match status" value="1"/>
</dbReference>
<dbReference type="Proteomes" id="UP000231179">
    <property type="component" value="Chromosome"/>
</dbReference>
<dbReference type="SMART" id="SM00363">
    <property type="entry name" value="S4"/>
    <property type="match status" value="1"/>
</dbReference>
<dbReference type="PROSITE" id="PS01129">
    <property type="entry name" value="PSI_RLU"/>
    <property type="match status" value="1"/>
</dbReference>
<dbReference type="InterPro" id="IPR020103">
    <property type="entry name" value="PsdUridine_synth_cat_dom_sf"/>
</dbReference>
<dbReference type="InterPro" id="IPR006224">
    <property type="entry name" value="PsdUridine_synth_RluA-like_CS"/>
</dbReference>
<dbReference type="InterPro" id="IPR006145">
    <property type="entry name" value="PsdUridine_synth_RsuA/RluA"/>
</dbReference>
<comment type="similarity">
    <text evidence="2 6">Belongs to the pseudouridine synthase RluA family.</text>
</comment>
<evidence type="ECO:0000256" key="2">
    <source>
        <dbReference type="ARBA" id="ARBA00010876"/>
    </source>
</evidence>
<dbReference type="GO" id="GO:0120159">
    <property type="term" value="F:rRNA pseudouridine synthase activity"/>
    <property type="evidence" value="ECO:0007669"/>
    <property type="project" value="UniProtKB-ARBA"/>
</dbReference>
<dbReference type="Pfam" id="PF00849">
    <property type="entry name" value="PseudoU_synth_2"/>
    <property type="match status" value="1"/>
</dbReference>
<evidence type="ECO:0000256" key="3">
    <source>
        <dbReference type="ARBA" id="ARBA00023235"/>
    </source>
</evidence>
<dbReference type="PROSITE" id="PS50889">
    <property type="entry name" value="S4"/>
    <property type="match status" value="1"/>
</dbReference>
<accession>A0A1Y0L0B8</accession>
<dbReference type="GO" id="GO:0000455">
    <property type="term" value="P:enzyme-directed rRNA pseudouridine synthesis"/>
    <property type="evidence" value="ECO:0007669"/>
    <property type="project" value="TreeGrafter"/>
</dbReference>
<dbReference type="CDD" id="cd00165">
    <property type="entry name" value="S4"/>
    <property type="match status" value="1"/>
</dbReference>
<dbReference type="EC" id="5.4.99.-" evidence="6"/>
<organism evidence="8 9">
    <name type="scientific">Spiroplasma clarkii</name>
    <dbReference type="NCBI Taxonomy" id="2139"/>
    <lineage>
        <taxon>Bacteria</taxon>
        <taxon>Bacillati</taxon>
        <taxon>Mycoplasmatota</taxon>
        <taxon>Mollicutes</taxon>
        <taxon>Entomoplasmatales</taxon>
        <taxon>Spiroplasmataceae</taxon>
        <taxon>Spiroplasma</taxon>
    </lineage>
</organism>
<dbReference type="Pfam" id="PF01479">
    <property type="entry name" value="S4"/>
    <property type="match status" value="1"/>
</dbReference>
<comment type="catalytic activity">
    <reaction evidence="1 6">
        <text>a uridine in RNA = a pseudouridine in RNA</text>
        <dbReference type="Rhea" id="RHEA:48348"/>
        <dbReference type="Rhea" id="RHEA-COMP:12068"/>
        <dbReference type="Rhea" id="RHEA-COMP:12069"/>
        <dbReference type="ChEBI" id="CHEBI:65314"/>
        <dbReference type="ChEBI" id="CHEBI:65315"/>
    </reaction>
</comment>
<dbReference type="KEGG" id="scla:SCLARK_00792"/>
<dbReference type="CDD" id="cd02869">
    <property type="entry name" value="PseudoU_synth_RluA_like"/>
    <property type="match status" value="1"/>
</dbReference>
<keyword evidence="5" id="KW-0694">RNA-binding</keyword>
<evidence type="ECO:0000259" key="7">
    <source>
        <dbReference type="SMART" id="SM00363"/>
    </source>
</evidence>
<dbReference type="InterPro" id="IPR006225">
    <property type="entry name" value="PsdUridine_synth_RluC/D"/>
</dbReference>
<evidence type="ECO:0000313" key="9">
    <source>
        <dbReference type="Proteomes" id="UP000231179"/>
    </source>
</evidence>
<dbReference type="AlphaFoldDB" id="A0A1Y0L0B8"/>
<name>A0A1Y0L0B8_9MOLU</name>
<keyword evidence="3 6" id="KW-0413">Isomerase</keyword>
<dbReference type="OrthoDB" id="9807829at2"/>
<sequence>MEIKLTQNAGRLDKFVADYLKDEFDFSRSYVQKLIEEGYITVNTQQVSAKYNLLSGDTVVINPKTPEAISAIPQDVKFEIIYQDSDILVVNKPNGLIVHPAAGNRDQTLVNGLLFHIKDLSSIAGKLRPGIVHRLDKMTTGLLMVAKTDQAHKKLTEMLANNQIYKEYLALVHGELASESGLIDAPIGRHKADRKKMTVTDHNSKPAKTHFEVVKKFEHYTLLKCVLETGRTHQIRVHLSFINHPVVGDPLYAFKEDQKDTFGQYLHAQRLKFKHPITGEKLEFYVEIPREFSDKIRELEK</sequence>
<protein>
    <recommendedName>
        <fullName evidence="6">Pseudouridine synthase</fullName>
        <ecNumber evidence="6">5.4.99.-</ecNumber>
    </recommendedName>
</protein>
<dbReference type="Gene3D" id="3.10.290.10">
    <property type="entry name" value="RNA-binding S4 domain"/>
    <property type="match status" value="1"/>
</dbReference>
<evidence type="ECO:0000256" key="5">
    <source>
        <dbReference type="PROSITE-ProRule" id="PRU00182"/>
    </source>
</evidence>
<proteinExistence type="inferred from homology"/>
<evidence type="ECO:0000256" key="4">
    <source>
        <dbReference type="PIRSR" id="PIRSR606225-1"/>
    </source>
</evidence>
<reference evidence="8 9" key="1">
    <citation type="submission" date="2017-11" db="EMBL/GenBank/DDBJ databases">
        <title>Complete genome sequence of Spiroplasma clarkii CN-5 (DSM 19994).</title>
        <authorList>
            <person name="Tsai Y.-M."/>
            <person name="Chang A."/>
            <person name="Lo W.-S."/>
            <person name="Kuo C.-H."/>
        </authorList>
    </citation>
    <scope>NUCLEOTIDE SEQUENCE [LARGE SCALE GENOMIC DNA]</scope>
    <source>
        <strain evidence="8 9">CN-5</strain>
    </source>
</reference>
<dbReference type="NCBIfam" id="TIGR00005">
    <property type="entry name" value="rluA_subfam"/>
    <property type="match status" value="1"/>
</dbReference>
<dbReference type="Gene3D" id="3.30.2350.10">
    <property type="entry name" value="Pseudouridine synthase"/>
    <property type="match status" value="1"/>
</dbReference>
<dbReference type="RefSeq" id="WP_100254398.1">
    <property type="nucleotide sequence ID" value="NZ_CP015819.1"/>
</dbReference>
<evidence type="ECO:0000256" key="6">
    <source>
        <dbReference type="RuleBase" id="RU362028"/>
    </source>
</evidence>
<evidence type="ECO:0000313" key="8">
    <source>
        <dbReference type="EMBL" id="ATX70839.1"/>
    </source>
</evidence>
<comment type="function">
    <text evidence="6">Responsible for synthesis of pseudouridine from uracil.</text>
</comment>
<dbReference type="InterPro" id="IPR002942">
    <property type="entry name" value="S4_RNA-bd"/>
</dbReference>
<feature type="active site" evidence="4">
    <location>
        <position position="136"/>
    </location>
</feature>
<dbReference type="EMBL" id="CP024870">
    <property type="protein sequence ID" value="ATX70839.1"/>
    <property type="molecule type" value="Genomic_DNA"/>
</dbReference>
<gene>
    <name evidence="8" type="primary">rluD</name>
    <name evidence="8" type="ORF">SCLAR_v1c05200</name>
</gene>